<dbReference type="InterPro" id="IPR035985">
    <property type="entry name" value="Ubiquitin-activating_enz"/>
</dbReference>
<dbReference type="Proteomes" id="UP000799538">
    <property type="component" value="Unassembled WGS sequence"/>
</dbReference>
<dbReference type="PRINTS" id="PR01849">
    <property type="entry name" value="UBIQUITINACT"/>
</dbReference>
<comment type="similarity">
    <text evidence="3">Belongs to the ubiquitin-activating E1 family.</text>
</comment>
<evidence type="ECO:0000256" key="5">
    <source>
        <dbReference type="ARBA" id="ARBA00023242"/>
    </source>
</evidence>
<organism evidence="9 10">
    <name type="scientific">Elsinoe ampelina</name>
    <dbReference type="NCBI Taxonomy" id="302913"/>
    <lineage>
        <taxon>Eukaryota</taxon>
        <taxon>Fungi</taxon>
        <taxon>Dikarya</taxon>
        <taxon>Ascomycota</taxon>
        <taxon>Pezizomycotina</taxon>
        <taxon>Dothideomycetes</taxon>
        <taxon>Dothideomycetidae</taxon>
        <taxon>Myriangiales</taxon>
        <taxon>Elsinoaceae</taxon>
        <taxon>Elsinoe</taxon>
    </lineage>
</organism>
<proteinExistence type="inferred from homology"/>
<dbReference type="GO" id="GO:0019948">
    <property type="term" value="F:SUMO activating enzyme activity"/>
    <property type="evidence" value="ECO:0007669"/>
    <property type="project" value="TreeGrafter"/>
</dbReference>
<name>A0A6A6GLX8_9PEZI</name>
<accession>A0A6A6GLX8</accession>
<keyword evidence="4" id="KW-0833">Ubl conjugation pathway</keyword>
<evidence type="ECO:0000256" key="4">
    <source>
        <dbReference type="ARBA" id="ARBA00022786"/>
    </source>
</evidence>
<feature type="compositionally biased region" description="Low complexity" evidence="7">
    <location>
        <begin position="484"/>
        <end position="501"/>
    </location>
</feature>
<evidence type="ECO:0000259" key="8">
    <source>
        <dbReference type="Pfam" id="PF00899"/>
    </source>
</evidence>
<dbReference type="InterPro" id="IPR000011">
    <property type="entry name" value="UBQ/SUMO-activ_enz_E1-like"/>
</dbReference>
<evidence type="ECO:0000256" key="2">
    <source>
        <dbReference type="ARBA" id="ARBA00004718"/>
    </source>
</evidence>
<dbReference type="PANTHER" id="PTHR10953">
    <property type="entry name" value="UBIQUITIN-ACTIVATING ENZYME E1"/>
    <property type="match status" value="1"/>
</dbReference>
<dbReference type="Pfam" id="PF00899">
    <property type="entry name" value="ThiF"/>
    <property type="match status" value="1"/>
</dbReference>
<evidence type="ECO:0000256" key="7">
    <source>
        <dbReference type="SAM" id="MobiDB-lite"/>
    </source>
</evidence>
<dbReference type="Gene3D" id="3.40.50.720">
    <property type="entry name" value="NAD(P)-binding Rossmann-like Domain"/>
    <property type="match status" value="1"/>
</dbReference>
<dbReference type="InterPro" id="IPR045886">
    <property type="entry name" value="ThiF/MoeB/HesA"/>
</dbReference>
<reference evidence="10" key="1">
    <citation type="journal article" date="2020" name="Stud. Mycol.">
        <title>101 Dothideomycetes genomes: A test case for predicting lifestyles and emergence of pathogens.</title>
        <authorList>
            <person name="Haridas S."/>
            <person name="Albert R."/>
            <person name="Binder M."/>
            <person name="Bloem J."/>
            <person name="LaButti K."/>
            <person name="Salamov A."/>
            <person name="Andreopoulos B."/>
            <person name="Baker S."/>
            <person name="Barry K."/>
            <person name="Bills G."/>
            <person name="Bluhm B."/>
            <person name="Cannon C."/>
            <person name="Castanera R."/>
            <person name="Culley D."/>
            <person name="Daum C."/>
            <person name="Ezra D."/>
            <person name="Gonzalez J."/>
            <person name="Henrissat B."/>
            <person name="Kuo A."/>
            <person name="Liang C."/>
            <person name="Lipzen A."/>
            <person name="Lutzoni F."/>
            <person name="Magnuson J."/>
            <person name="Mondo S."/>
            <person name="Nolan M."/>
            <person name="Ohm R."/>
            <person name="Pangilinan J."/>
            <person name="Park H.-J."/>
            <person name="Ramirez L."/>
            <person name="Alfaro M."/>
            <person name="Sun H."/>
            <person name="Tritt A."/>
            <person name="Yoshinaga Y."/>
            <person name="Zwiers L.-H."/>
            <person name="Turgeon B."/>
            <person name="Goodwin S."/>
            <person name="Spatafora J."/>
            <person name="Crous P."/>
            <person name="Grigoriev I."/>
        </authorList>
    </citation>
    <scope>NUCLEOTIDE SEQUENCE [LARGE SCALE GENOMIC DNA]</scope>
    <source>
        <strain evidence="10">CECT 20119</strain>
    </source>
</reference>
<dbReference type="InterPro" id="IPR000594">
    <property type="entry name" value="ThiF_NAD_FAD-bd"/>
</dbReference>
<gene>
    <name evidence="9" type="ORF">BDZ85DRAFT_211469</name>
</gene>
<comment type="pathway">
    <text evidence="2">Protein modification; protein sumoylation.</text>
</comment>
<evidence type="ECO:0000313" key="9">
    <source>
        <dbReference type="EMBL" id="KAF2226530.1"/>
    </source>
</evidence>
<dbReference type="GO" id="GO:0031510">
    <property type="term" value="C:SUMO activating enzyme complex"/>
    <property type="evidence" value="ECO:0007669"/>
    <property type="project" value="TreeGrafter"/>
</dbReference>
<feature type="region of interest" description="Disordered" evidence="7">
    <location>
        <begin position="410"/>
        <end position="501"/>
    </location>
</feature>
<comment type="subcellular location">
    <subcellularLocation>
        <location evidence="1">Nucleus</location>
    </subcellularLocation>
</comment>
<protein>
    <recommendedName>
        <fullName evidence="6">Ubiquitin-like 1-activating enzyme E1A</fullName>
    </recommendedName>
</protein>
<dbReference type="EMBL" id="ML992502">
    <property type="protein sequence ID" value="KAF2226530.1"/>
    <property type="molecule type" value="Genomic_DNA"/>
</dbReference>
<feature type="domain" description="THIF-type NAD/FAD binding fold" evidence="8">
    <location>
        <begin position="58"/>
        <end position="385"/>
    </location>
</feature>
<keyword evidence="10" id="KW-1185">Reference proteome</keyword>
<dbReference type="OrthoDB" id="1708823at2759"/>
<evidence type="ECO:0000256" key="6">
    <source>
        <dbReference type="ARBA" id="ARBA00044354"/>
    </source>
</evidence>
<keyword evidence="5" id="KW-0539">Nucleus</keyword>
<feature type="compositionally biased region" description="Polar residues" evidence="7">
    <location>
        <begin position="453"/>
        <end position="479"/>
    </location>
</feature>
<dbReference type="AlphaFoldDB" id="A0A6A6GLX8"/>
<evidence type="ECO:0000313" key="10">
    <source>
        <dbReference type="Proteomes" id="UP000799538"/>
    </source>
</evidence>
<dbReference type="PANTHER" id="PTHR10953:SF162">
    <property type="entry name" value="SUMO-ACTIVATING ENZYME SUBUNIT 1"/>
    <property type="match status" value="1"/>
</dbReference>
<dbReference type="SUPFAM" id="SSF69572">
    <property type="entry name" value="Activating enzymes of the ubiquitin-like proteins"/>
    <property type="match status" value="1"/>
</dbReference>
<feature type="compositionally biased region" description="Polar residues" evidence="7">
    <location>
        <begin position="410"/>
        <end position="429"/>
    </location>
</feature>
<sequence length="501" mass="53700">MATDATVTEATATYAVAPGIPPVMDGPMIDSMSTARSLPTLEMNDQNSGISSAELELYDRQVRLWGIKAQERIRAAKVLLVNVKATGTEIAKNLILNGIGSLTISDMDLVQESDLGAQYFLRTEDVGSSRAVAAATRLQELNPRVAVVADTGDVTLKGPDYFSAFDVVVASDMPFFMLSMVNAGTRVANTKFYSCGTHGLYGFVFADLIQHEYIIEREQSNRATALSAESTTRDVVGVNTKKENGKNIEMVTKRETYTPLMLANSSPLPDDYIRNRRRMKGVSPLLPAFRALWDFERSTGRFPGHSREDLVSFTQLINEKLKELQLPPDLLKADFLRNFLQGVGAEIVPTAAFVGGRLSEDVINVLGKREQPIQNMLLFDGESFQAPIYALHPIFDASLLPTNGTLSSVPAMTQSSAPQATPGPSNVSNGFAAVQSQPELPSEPQPQPESSRVETNGNGVNVDASSGNGHAASTGNAAETSVGPVANINPAPAPTNASPGP</sequence>
<dbReference type="GO" id="GO:0005737">
    <property type="term" value="C:cytoplasm"/>
    <property type="evidence" value="ECO:0007669"/>
    <property type="project" value="TreeGrafter"/>
</dbReference>
<evidence type="ECO:0000256" key="3">
    <source>
        <dbReference type="ARBA" id="ARBA00005673"/>
    </source>
</evidence>
<evidence type="ECO:0000256" key="1">
    <source>
        <dbReference type="ARBA" id="ARBA00004123"/>
    </source>
</evidence>
<dbReference type="GO" id="GO:0016925">
    <property type="term" value="P:protein sumoylation"/>
    <property type="evidence" value="ECO:0007669"/>
    <property type="project" value="TreeGrafter"/>
</dbReference>